<accession>A0A060T8X5</accession>
<dbReference type="Gene3D" id="2.60.120.330">
    <property type="entry name" value="B-lactam Antibiotic, Isopenicillin N Synthase, Chain"/>
    <property type="match status" value="1"/>
</dbReference>
<protein>
    <submittedName>
        <fullName evidence="2">ARAD1D11044p</fullName>
    </submittedName>
</protein>
<dbReference type="Pfam" id="PF03171">
    <property type="entry name" value="2OG-FeII_Oxy"/>
    <property type="match status" value="1"/>
</dbReference>
<name>A0A060T8X5_BLAAD</name>
<dbReference type="PANTHER" id="PTHR48420">
    <property type="entry name" value="NON-HAEM DIOXYGENASE N-TERMINAL DOMAIN-CONTAINING PROTEIN"/>
    <property type="match status" value="1"/>
</dbReference>
<dbReference type="PANTHER" id="PTHR48420:SF1">
    <property type="entry name" value="NON-HAEM DIOXYGENASE N-TERMINAL DOMAIN-CONTAINING PROTEIN"/>
    <property type="match status" value="1"/>
</dbReference>
<organism evidence="2">
    <name type="scientific">Blastobotrys adeninivorans</name>
    <name type="common">Yeast</name>
    <name type="synonym">Arxula adeninivorans</name>
    <dbReference type="NCBI Taxonomy" id="409370"/>
    <lineage>
        <taxon>Eukaryota</taxon>
        <taxon>Fungi</taxon>
        <taxon>Dikarya</taxon>
        <taxon>Ascomycota</taxon>
        <taxon>Saccharomycotina</taxon>
        <taxon>Dipodascomycetes</taxon>
        <taxon>Dipodascales</taxon>
        <taxon>Trichomonascaceae</taxon>
        <taxon>Blastobotrys</taxon>
    </lineage>
</organism>
<dbReference type="AlphaFoldDB" id="A0A060T8X5"/>
<evidence type="ECO:0000313" key="2">
    <source>
        <dbReference type="EMBL" id="CDP37418.1"/>
    </source>
</evidence>
<reference evidence="2" key="2">
    <citation type="submission" date="2014-06" db="EMBL/GenBank/DDBJ databases">
        <title>The complete genome of Blastobotrys (Arxula) adeninivorans LS3 - a yeast of biotechnological interest.</title>
        <authorList>
            <person name="Kunze G."/>
            <person name="Gaillardin C."/>
            <person name="Czernicka M."/>
            <person name="Durrens P."/>
            <person name="Martin T."/>
            <person name="Boer E."/>
            <person name="Gabaldon T."/>
            <person name="Cruz J."/>
            <person name="Talla E."/>
            <person name="Marck C."/>
            <person name="Goffeau A."/>
            <person name="Barbe V."/>
            <person name="Baret P."/>
            <person name="Baronian K."/>
            <person name="Beier S."/>
            <person name="Bleykasten C."/>
            <person name="Bode R."/>
            <person name="Casaregola S."/>
            <person name="Despons L."/>
            <person name="Fairhead C."/>
            <person name="Giersberg M."/>
            <person name="Gierski P."/>
            <person name="Hahnel U."/>
            <person name="Hartmann A."/>
            <person name="Jankowska D."/>
            <person name="Jubin C."/>
            <person name="Jung P."/>
            <person name="Lafontaine I."/>
            <person name="Leh-Louis V."/>
            <person name="Lemaire M."/>
            <person name="Marcet-Houben M."/>
            <person name="Mascher M."/>
            <person name="Morel G."/>
            <person name="Richard G.-F."/>
            <person name="Riechen J."/>
            <person name="Sacerdot C."/>
            <person name="Sarkar A."/>
            <person name="Savel G."/>
            <person name="Schacherer J."/>
            <person name="Sherman D."/>
            <person name="Straub M.-L."/>
            <person name="Stein N."/>
            <person name="Thierry A."/>
            <person name="Trautwein-Schult A."/>
            <person name="Westhof E."/>
            <person name="Worch S."/>
            <person name="Dujon B."/>
            <person name="Souciet J.-L."/>
            <person name="Wincker P."/>
            <person name="Scholz U."/>
            <person name="Neuveglise N."/>
        </authorList>
    </citation>
    <scope>NUCLEOTIDE SEQUENCE</scope>
    <source>
        <strain evidence="2">LS3</strain>
    </source>
</reference>
<reference evidence="2" key="1">
    <citation type="submission" date="2014-02" db="EMBL/GenBank/DDBJ databases">
        <authorList>
            <person name="Genoscope - CEA"/>
        </authorList>
    </citation>
    <scope>NUCLEOTIDE SEQUENCE</scope>
    <source>
        <strain evidence="2">LS3</strain>
    </source>
</reference>
<gene>
    <name evidence="2" type="ORF">GNLVRS02_ARAD1D11044g</name>
</gene>
<dbReference type="SUPFAM" id="SSF51197">
    <property type="entry name" value="Clavaminate synthase-like"/>
    <property type="match status" value="1"/>
</dbReference>
<dbReference type="InterPro" id="IPR027443">
    <property type="entry name" value="IPNS-like_sf"/>
</dbReference>
<dbReference type="PhylomeDB" id="A0A060T8X5"/>
<dbReference type="EMBL" id="HG937694">
    <property type="protein sequence ID" value="CDP37418.1"/>
    <property type="molecule type" value="Genomic_DNA"/>
</dbReference>
<dbReference type="InterPro" id="IPR044861">
    <property type="entry name" value="IPNS-like_FE2OG_OXY"/>
</dbReference>
<sequence>MMSISRNRDVDERCEEEQERLRSKHLTTDIMSAVTVDLNDLAHGKVDNVLPEAFGPDSLGIILVKGLPEEYHQLRRKVLRSACDLAHLPKEKLDKLEHAESKWLVGWSKGKEKLVDGRPDEYKGSYYINCSFYKDPSLEGPPAEVAEDPQYDDLKGYTASNIWPSEEDIPQFEANVKRLINIIVDTAAVVAAACDRYALNNGYQYPNGYLERIVRQSTTTKARLLHYFAPKAASNDDWCGEHLDHGCLTGLTRAMLFDKDGNEVASTDPKAGLFIKNRRGDVVKVTIPEDSLAFQTGEALELITSGQFKAVPHFVQSTHGVCRNTLAVFCQPDLHEKVGSADFAQFCRTIVRRNH</sequence>
<evidence type="ECO:0000259" key="1">
    <source>
        <dbReference type="Pfam" id="PF03171"/>
    </source>
</evidence>
<feature type="domain" description="Isopenicillin N synthase-like Fe(2+) 2OG dioxygenase" evidence="1">
    <location>
        <begin position="267"/>
        <end position="332"/>
    </location>
</feature>
<proteinExistence type="predicted"/>